<dbReference type="AlphaFoldDB" id="A0A1I3R250"/>
<evidence type="ECO:0000313" key="1">
    <source>
        <dbReference type="EMBL" id="SFJ39326.1"/>
    </source>
</evidence>
<dbReference type="Proteomes" id="UP000199518">
    <property type="component" value="Unassembled WGS sequence"/>
</dbReference>
<evidence type="ECO:0000313" key="2">
    <source>
        <dbReference type="Proteomes" id="UP000199518"/>
    </source>
</evidence>
<dbReference type="OrthoDB" id="288156at2"/>
<organism evidence="1 2">
    <name type="scientific">Planctomicrobium piriforme</name>
    <dbReference type="NCBI Taxonomy" id="1576369"/>
    <lineage>
        <taxon>Bacteria</taxon>
        <taxon>Pseudomonadati</taxon>
        <taxon>Planctomycetota</taxon>
        <taxon>Planctomycetia</taxon>
        <taxon>Planctomycetales</taxon>
        <taxon>Planctomycetaceae</taxon>
        <taxon>Planctomicrobium</taxon>
    </lineage>
</organism>
<keyword evidence="2" id="KW-1185">Reference proteome</keyword>
<reference evidence="2" key="1">
    <citation type="submission" date="2016-10" db="EMBL/GenBank/DDBJ databases">
        <authorList>
            <person name="Varghese N."/>
            <person name="Submissions S."/>
        </authorList>
    </citation>
    <scope>NUCLEOTIDE SEQUENCE [LARGE SCALE GENOMIC DNA]</scope>
    <source>
        <strain evidence="2">DSM 26348</strain>
    </source>
</reference>
<name>A0A1I3R250_9PLAN</name>
<accession>A0A1I3R250</accession>
<sequence>MNLSDAQLEAVKNGEAVRVDADNIEMVVIRSELFYRLDHTQEQPRSSYAAVLKVLDQADEDPGQYLDYVN</sequence>
<dbReference type="EMBL" id="FOQD01000019">
    <property type="protein sequence ID" value="SFJ39326.1"/>
    <property type="molecule type" value="Genomic_DNA"/>
</dbReference>
<gene>
    <name evidence="1" type="ORF">SAMN05421753_119106</name>
</gene>
<proteinExistence type="predicted"/>
<protein>
    <submittedName>
        <fullName evidence="1">Uncharacterized protein</fullName>
    </submittedName>
</protein>
<dbReference type="RefSeq" id="WP_092055417.1">
    <property type="nucleotide sequence ID" value="NZ_FOQD01000019.1"/>
</dbReference>